<comment type="caution">
    <text evidence="2">The sequence shown here is derived from an EMBL/GenBank/DDBJ whole genome shotgun (WGS) entry which is preliminary data.</text>
</comment>
<feature type="compositionally biased region" description="Polar residues" evidence="1">
    <location>
        <begin position="270"/>
        <end position="314"/>
    </location>
</feature>
<organism evidence="2 3">
    <name type="scientific">Tilletia horrida</name>
    <dbReference type="NCBI Taxonomy" id="155126"/>
    <lineage>
        <taxon>Eukaryota</taxon>
        <taxon>Fungi</taxon>
        <taxon>Dikarya</taxon>
        <taxon>Basidiomycota</taxon>
        <taxon>Ustilaginomycotina</taxon>
        <taxon>Exobasidiomycetes</taxon>
        <taxon>Tilletiales</taxon>
        <taxon>Tilletiaceae</taxon>
        <taxon>Tilletia</taxon>
    </lineage>
</organism>
<feature type="region of interest" description="Disordered" evidence="1">
    <location>
        <begin position="416"/>
        <end position="500"/>
    </location>
</feature>
<name>A0AAN6GQ02_9BASI</name>
<proteinExistence type="predicted"/>
<reference evidence="2" key="1">
    <citation type="journal article" date="2023" name="PhytoFront">
        <title>Draft Genome Resources of Seven Strains of Tilletia horrida, Causal Agent of Kernel Smut of Rice.</title>
        <authorList>
            <person name="Khanal S."/>
            <person name="Antony Babu S."/>
            <person name="Zhou X.G."/>
        </authorList>
    </citation>
    <scope>NUCLEOTIDE SEQUENCE</scope>
    <source>
        <strain evidence="2">TX6</strain>
    </source>
</reference>
<accession>A0AAN6GQ02</accession>
<evidence type="ECO:0000256" key="1">
    <source>
        <dbReference type="SAM" id="MobiDB-lite"/>
    </source>
</evidence>
<dbReference type="Proteomes" id="UP001176517">
    <property type="component" value="Unassembled WGS sequence"/>
</dbReference>
<feature type="region of interest" description="Disordered" evidence="1">
    <location>
        <begin position="204"/>
        <end position="393"/>
    </location>
</feature>
<gene>
    <name evidence="2" type="ORF">OC846_003501</name>
</gene>
<evidence type="ECO:0000313" key="3">
    <source>
        <dbReference type="Proteomes" id="UP001176517"/>
    </source>
</evidence>
<feature type="compositionally biased region" description="Basic and acidic residues" evidence="1">
    <location>
        <begin position="324"/>
        <end position="335"/>
    </location>
</feature>
<protein>
    <submittedName>
        <fullName evidence="2">Uncharacterized protein</fullName>
    </submittedName>
</protein>
<feature type="compositionally biased region" description="Basic residues" evidence="1">
    <location>
        <begin position="491"/>
        <end position="500"/>
    </location>
</feature>
<dbReference type="AlphaFoldDB" id="A0AAN6GQ02"/>
<evidence type="ECO:0000313" key="2">
    <source>
        <dbReference type="EMBL" id="KAK0550840.1"/>
    </source>
</evidence>
<dbReference type="EMBL" id="JAPDMZ010000086">
    <property type="protein sequence ID" value="KAK0550840.1"/>
    <property type="molecule type" value="Genomic_DNA"/>
</dbReference>
<keyword evidence="3" id="KW-1185">Reference proteome</keyword>
<sequence length="500" mass="55090">MVRKEHARDLGPGPIAALLSNHKASAQEHRIEELLQVITSPVSLLKQRLAALAKIEQHLASTVLSGDPHKQAAWWALQRNQRCNADADLLAEELVACLSILQGLAVSDRTSRETCSARTSLEILMLVLNAHQLAGQDLTAPACHALDLLMCVLVDASDELAQLFETLGGIDQISAVWKARAEVVAMRKAAARVEREAARMRGIDYQQDNRKAKLAKARPASEDAVKSSPQKQKRRARSDCEFLPRPATPPAPMERGNGRRTPNAKIRSPNAPSSPNTPLIPQRNSSSNDAEANDVLSSPSSPQQKQRLLSSPTPRATRINRGRASHENFFADERPCGLVRTRSPIDDGDSSSSNSTHHRRQDPTDPKRTTSSSPERRHNKMKQTESEGEDEPDELCEKCIEFLIFYLQPELLEKEAKREQRRRAKLANDPALQLGLSRAPAQARDPTATKAHADRRPARGGNAKPEAGATHEECPALISDQLKSRGSPIKPSRKQALRRV</sequence>